<keyword evidence="3" id="KW-1185">Reference proteome</keyword>
<dbReference type="GeneID" id="25250505"/>
<evidence type="ECO:0000313" key="2">
    <source>
        <dbReference type="EMBL" id="CDJ45547.1"/>
    </source>
</evidence>
<reference evidence="2" key="2">
    <citation type="submission" date="2013-10" db="EMBL/GenBank/DDBJ databases">
        <authorList>
            <person name="Aslett M."/>
        </authorList>
    </citation>
    <scope>NUCLEOTIDE SEQUENCE [LARGE SCALE GENOMIC DNA]</scope>
    <source>
        <strain evidence="2">Houghton</strain>
    </source>
</reference>
<dbReference type="VEuPathDB" id="ToxoDB:ETH_00006500"/>
<name>U6L581_EIMTE</name>
<protein>
    <submittedName>
        <fullName evidence="2">Uncharacterized protein</fullName>
    </submittedName>
</protein>
<sequence length="75" mass="8587">QEDFTFEANELYSLDVVLSAGEGRARESAVRPSVFKRAVERKYILKSQLGRAFMNQVENTILSLLRAQQLRLVTK</sequence>
<feature type="non-terminal residue" evidence="2">
    <location>
        <position position="1"/>
    </location>
</feature>
<dbReference type="InterPro" id="IPR036388">
    <property type="entry name" value="WH-like_DNA-bd_sf"/>
</dbReference>
<dbReference type="RefSeq" id="XP_013236293.1">
    <property type="nucleotide sequence ID" value="XM_013380839.1"/>
</dbReference>
<dbReference type="InterPro" id="IPR047113">
    <property type="entry name" value="PA2G4/ARX1"/>
</dbReference>
<dbReference type="Gene3D" id="1.10.10.10">
    <property type="entry name" value="Winged helix-like DNA-binding domain superfamily/Winged helix DNA-binding domain"/>
    <property type="match status" value="1"/>
</dbReference>
<proteinExistence type="inferred from homology"/>
<evidence type="ECO:0000256" key="1">
    <source>
        <dbReference type="ARBA" id="ARBA00007319"/>
    </source>
</evidence>
<dbReference type="VEuPathDB" id="ToxoDB:ETH2_0618600"/>
<dbReference type="OrthoDB" id="5876363at2759"/>
<dbReference type="PANTHER" id="PTHR10804">
    <property type="entry name" value="PROTEASE FAMILY M24 METHIONYL AMINOPEPTIDASE, AMINOPEPTIDASE P"/>
    <property type="match status" value="1"/>
</dbReference>
<dbReference type="Proteomes" id="UP000030747">
    <property type="component" value="Unassembled WGS sequence"/>
</dbReference>
<accession>U6L581</accession>
<dbReference type="PANTHER" id="PTHR10804:SF11">
    <property type="entry name" value="PROLIFERATION-ASSOCIATED PROTEIN 2G4"/>
    <property type="match status" value="1"/>
</dbReference>
<organism evidence="2 3">
    <name type="scientific">Eimeria tenella</name>
    <name type="common">Coccidian parasite</name>
    <dbReference type="NCBI Taxonomy" id="5802"/>
    <lineage>
        <taxon>Eukaryota</taxon>
        <taxon>Sar</taxon>
        <taxon>Alveolata</taxon>
        <taxon>Apicomplexa</taxon>
        <taxon>Conoidasida</taxon>
        <taxon>Coccidia</taxon>
        <taxon>Eucoccidiorida</taxon>
        <taxon>Eimeriorina</taxon>
        <taxon>Eimeriidae</taxon>
        <taxon>Eimeria</taxon>
    </lineage>
</organism>
<reference evidence="2" key="1">
    <citation type="submission" date="2013-10" db="EMBL/GenBank/DDBJ databases">
        <title>Genomic analysis of the causative agents of coccidiosis in chickens.</title>
        <authorList>
            <person name="Reid A.J."/>
            <person name="Blake D."/>
            <person name="Billington K."/>
            <person name="Browne H."/>
            <person name="Dunn M."/>
            <person name="Hung S."/>
            <person name="Kawahara F."/>
            <person name="Miranda-Saavedra D."/>
            <person name="Mourier T."/>
            <person name="Nagra H."/>
            <person name="Otto T.D."/>
            <person name="Rawlings N."/>
            <person name="Sanchez A."/>
            <person name="Sanders M."/>
            <person name="Subramaniam C."/>
            <person name="Tay Y."/>
            <person name="Dear P."/>
            <person name="Doerig C."/>
            <person name="Gruber A."/>
            <person name="Parkinson J."/>
            <person name="Shirley M."/>
            <person name="Wan K.L."/>
            <person name="Berriman M."/>
            <person name="Tomley F."/>
            <person name="Pain A."/>
        </authorList>
    </citation>
    <scope>NUCLEOTIDE SEQUENCE [LARGE SCALE GENOMIC DNA]</scope>
    <source>
        <strain evidence="2">Houghton</strain>
    </source>
</reference>
<dbReference type="AlphaFoldDB" id="U6L581"/>
<gene>
    <name evidence="2" type="ORF">ETH_00006500</name>
</gene>
<comment type="similarity">
    <text evidence="1">Belongs to the peptidase M24 family.</text>
</comment>
<evidence type="ECO:0000313" key="3">
    <source>
        <dbReference type="Proteomes" id="UP000030747"/>
    </source>
</evidence>
<dbReference type="Gene3D" id="3.90.230.10">
    <property type="entry name" value="Creatinase/methionine aminopeptidase superfamily"/>
    <property type="match status" value="1"/>
</dbReference>
<dbReference type="EMBL" id="HG678352">
    <property type="protein sequence ID" value="CDJ45547.1"/>
    <property type="molecule type" value="Genomic_DNA"/>
</dbReference>
<dbReference type="InterPro" id="IPR036005">
    <property type="entry name" value="Creatinase/aminopeptidase-like"/>
</dbReference>